<reference evidence="2 3" key="1">
    <citation type="journal article" date="2015" name="Genome Announc.">
        <title>Complete Genome Sequence of Steroid-Transforming Nocardioides simplex VKM Ac-2033D.</title>
        <authorList>
            <person name="Shtratnikova V.Y."/>
            <person name="Schelkunov M.I."/>
            <person name="Pekov Y.A."/>
            <person name="Fokina V.V."/>
            <person name="Logacheva M.D."/>
            <person name="Sokolov S.L."/>
            <person name="Bragin E.Y."/>
            <person name="Ashapkin V.V."/>
            <person name="Donova M.V."/>
        </authorList>
    </citation>
    <scope>NUCLEOTIDE SEQUENCE [LARGE SCALE GENOMIC DNA]</scope>
    <source>
        <strain evidence="2 3">VKM Ac-2033D</strain>
    </source>
</reference>
<protein>
    <submittedName>
        <fullName evidence="2">Uncharacterized protein</fullName>
    </submittedName>
</protein>
<evidence type="ECO:0000313" key="2">
    <source>
        <dbReference type="EMBL" id="AJR18243.1"/>
    </source>
</evidence>
<dbReference type="AlphaFoldDB" id="A0A0C5WY63"/>
<dbReference type="Proteomes" id="UP000030300">
    <property type="component" value="Chromosome"/>
</dbReference>
<name>A0A0C5WY63_NOCSI</name>
<dbReference type="EMBL" id="CP009896">
    <property type="protein sequence ID" value="AJR18243.1"/>
    <property type="molecule type" value="Genomic_DNA"/>
</dbReference>
<evidence type="ECO:0000256" key="1">
    <source>
        <dbReference type="SAM" id="MobiDB-lite"/>
    </source>
</evidence>
<gene>
    <name evidence="2" type="ORF">KR76_00068</name>
</gene>
<organism evidence="2 3">
    <name type="scientific">Nocardioides simplex</name>
    <name type="common">Arthrobacter simplex</name>
    <dbReference type="NCBI Taxonomy" id="2045"/>
    <lineage>
        <taxon>Bacteria</taxon>
        <taxon>Bacillati</taxon>
        <taxon>Actinomycetota</taxon>
        <taxon>Actinomycetes</taxon>
        <taxon>Propionibacteriales</taxon>
        <taxon>Nocardioidaceae</taxon>
        <taxon>Pimelobacter</taxon>
    </lineage>
</organism>
<keyword evidence="3" id="KW-1185">Reference proteome</keyword>
<dbReference type="STRING" id="2045.KR76_00068"/>
<feature type="compositionally biased region" description="Basic residues" evidence="1">
    <location>
        <begin position="8"/>
        <end position="25"/>
    </location>
</feature>
<feature type="compositionally biased region" description="Basic and acidic residues" evidence="1">
    <location>
        <begin position="26"/>
        <end position="38"/>
    </location>
</feature>
<proteinExistence type="predicted"/>
<sequence>MGGEPHRRPVRRRGGGRRWCRRTGPRRGEGGHDKDGSEQRQQSGGAHGGATRPARCVLRHIALRRRFANGGGARRARPGAGP</sequence>
<feature type="region of interest" description="Disordered" evidence="1">
    <location>
        <begin position="1"/>
        <end position="55"/>
    </location>
</feature>
<dbReference type="HOGENOM" id="CLU_2554880_0_0_11"/>
<accession>A0A0C5WY63</accession>
<dbReference type="KEGG" id="psim:KR76_00068"/>
<evidence type="ECO:0000313" key="3">
    <source>
        <dbReference type="Proteomes" id="UP000030300"/>
    </source>
</evidence>